<sequence length="418" mass="47310">MLYQRFLLLSTFAICSSSYAQSEPDLQQQINNLKQQLAALETKLHQQQAKASDEKIETTHTEAKKSKVEVGGAVRANLGINSYEKGNKDRHGDFDFDMIALKFNGNVDDILLGAELRFYDYMTTVKYAWLGYEFLPNWEVKAGITPVRFGNQPYNSHSYYFSPNYYIGLEDDFDLGILVSRQMKDNWRLDLGFYKNDELGGVDGYVDDRSKRYSYDVVGVRTKGEDIYAEPTQKIGEYNTLSGRVGYQFDIGGVISEIGTSALYGGLNDNQNRVGNYHAWAVHLNSNYQRWNFQLQHSQYDYNVNNNADRMIVGAYGFYDSIAAQAKSLSANIAYTLPVSLGPISQLQFYNDYGMIYDKSDNSRDTIMNTTGVAVSAGNFFSYIDFVNAKNQPFIGGSVAGDSSKTEQRFNINLGYYF</sequence>
<keyword evidence="2" id="KW-0732">Signal</keyword>
<feature type="chain" id="PRO_5020711655" evidence="2">
    <location>
        <begin position="23"/>
        <end position="418"/>
    </location>
</feature>
<evidence type="ECO:0000256" key="2">
    <source>
        <dbReference type="SAM" id="SignalP"/>
    </source>
</evidence>
<feature type="coiled-coil region" evidence="1">
    <location>
        <begin position="23"/>
        <end position="57"/>
    </location>
</feature>
<feature type="signal peptide" evidence="2">
    <location>
        <begin position="1"/>
        <end position="22"/>
    </location>
</feature>
<dbReference type="AlphaFoldDB" id="A0A4P7B249"/>
<protein>
    <submittedName>
        <fullName evidence="3">Carbohydrate porin</fullName>
    </submittedName>
</protein>
<dbReference type="EMBL" id="CP038009">
    <property type="protein sequence ID" value="QBQ15211.1"/>
    <property type="molecule type" value="Genomic_DNA"/>
</dbReference>
<organism evidence="3 4">
    <name type="scientific">Acinetobacter haemolyticus</name>
    <dbReference type="NCBI Taxonomy" id="29430"/>
    <lineage>
        <taxon>Bacteria</taxon>
        <taxon>Pseudomonadati</taxon>
        <taxon>Pseudomonadota</taxon>
        <taxon>Gammaproteobacteria</taxon>
        <taxon>Moraxellales</taxon>
        <taxon>Moraxellaceae</taxon>
        <taxon>Acinetobacter</taxon>
    </lineage>
</organism>
<evidence type="ECO:0000256" key="1">
    <source>
        <dbReference type="SAM" id="Coils"/>
    </source>
</evidence>
<accession>A0A4P7B249</accession>
<evidence type="ECO:0000313" key="4">
    <source>
        <dbReference type="Proteomes" id="UP000294395"/>
    </source>
</evidence>
<gene>
    <name evidence="3" type="ORF">AHTJR_02440</name>
</gene>
<name>A0A4P7B249_ACIHA</name>
<evidence type="ECO:0000313" key="3">
    <source>
        <dbReference type="EMBL" id="QBQ15211.1"/>
    </source>
</evidence>
<proteinExistence type="predicted"/>
<dbReference type="RefSeq" id="WP_134251472.1">
    <property type="nucleotide sequence ID" value="NZ_CP038009.1"/>
</dbReference>
<dbReference type="Proteomes" id="UP000294395">
    <property type="component" value="Chromosome"/>
</dbReference>
<keyword evidence="1" id="KW-0175">Coiled coil</keyword>
<reference evidence="3 4" key="1">
    <citation type="submission" date="2019-03" db="EMBL/GenBank/DDBJ databases">
        <title>Complete genome sequence of two outbreak-associated Acinetobacter haemolyticus strains.</title>
        <authorList>
            <person name="Bai L."/>
            <person name="Zhang S.-C."/>
            <person name="Deng Y."/>
            <person name="Song C.-C."/>
            <person name="Kang G.-B."/>
            <person name="Dong Y."/>
            <person name="Wang Y."/>
            <person name="Gao F."/>
            <person name="Huang H."/>
        </authorList>
    </citation>
    <scope>NUCLEOTIDE SEQUENCE [LARGE SCALE GENOMIC DNA]</scope>
    <source>
        <strain evidence="3 4">TJR01</strain>
    </source>
</reference>